<keyword evidence="6" id="KW-0547">Nucleotide-binding</keyword>
<keyword evidence="10" id="KW-0443">Lipid metabolism</keyword>
<keyword evidence="4" id="KW-0808">Transferase</keyword>
<dbReference type="InterPro" id="IPR001206">
    <property type="entry name" value="Diacylglycerol_kinase_cat_dom"/>
</dbReference>
<dbReference type="InterPro" id="IPR005218">
    <property type="entry name" value="Diacylglycerol/lipid_kinase"/>
</dbReference>
<evidence type="ECO:0000313" key="15">
    <source>
        <dbReference type="Proteomes" id="UP000198656"/>
    </source>
</evidence>
<evidence type="ECO:0000256" key="1">
    <source>
        <dbReference type="ARBA" id="ARBA00001946"/>
    </source>
</evidence>
<protein>
    <submittedName>
        <fullName evidence="14">Lipid kinase, YegS/Rv2252/BmrU family</fullName>
    </submittedName>
</protein>
<keyword evidence="15" id="KW-1185">Reference proteome</keyword>
<dbReference type="EMBL" id="FNCP01000010">
    <property type="protein sequence ID" value="SDH16337.1"/>
    <property type="molecule type" value="Genomic_DNA"/>
</dbReference>
<dbReference type="GO" id="GO:0046872">
    <property type="term" value="F:metal ion binding"/>
    <property type="evidence" value="ECO:0007669"/>
    <property type="project" value="UniProtKB-KW"/>
</dbReference>
<dbReference type="Pfam" id="PF19279">
    <property type="entry name" value="YegS_C"/>
    <property type="match status" value="1"/>
</dbReference>
<evidence type="ECO:0000256" key="2">
    <source>
        <dbReference type="ARBA" id="ARBA00005983"/>
    </source>
</evidence>
<dbReference type="PROSITE" id="PS50146">
    <property type="entry name" value="DAGK"/>
    <property type="match status" value="1"/>
</dbReference>
<dbReference type="PANTHER" id="PTHR12358:SF106">
    <property type="entry name" value="LIPID KINASE YEGS"/>
    <property type="match status" value="1"/>
</dbReference>
<evidence type="ECO:0000256" key="9">
    <source>
        <dbReference type="ARBA" id="ARBA00022842"/>
    </source>
</evidence>
<evidence type="ECO:0000313" key="14">
    <source>
        <dbReference type="EMBL" id="SDH16337.1"/>
    </source>
</evidence>
<evidence type="ECO:0000259" key="13">
    <source>
        <dbReference type="PROSITE" id="PS50146"/>
    </source>
</evidence>
<sequence length="310" mass="34484">MHKSSQWFAIVNPHSANGKTQKRWPHYHKRLLEEGFFIDYTYTTGPGEGTRITRNLLKDGYTHIISVGGDGTMNEVVNGFFSDNLLINPQAELAVFSHGTGCDFIRTLQIPKGIEGFIQILKRGNKRQVDVGEVLFYDNYGKQLQRYFLNVADVGLGGETVARVNQQSKLLGGKLSFLIGSVISIFKYRNKMMSCEIDGKVICSGRLNSIMVANGRYIGGGMMIAPQAELDDALFDVVVLGDFSTWTILRNIPKIYRGTHLKIPGVGVYRGQSVVVSSDQRILLDLDGEQPGQGPIQFRLMPSVLCLWGF</sequence>
<keyword evidence="9" id="KW-0460">Magnesium</keyword>
<keyword evidence="3" id="KW-0444">Lipid biosynthesis</keyword>
<organism evidence="14 15">
    <name type="scientific">Desulfosporosinus hippei DSM 8344</name>
    <dbReference type="NCBI Taxonomy" id="1121419"/>
    <lineage>
        <taxon>Bacteria</taxon>
        <taxon>Bacillati</taxon>
        <taxon>Bacillota</taxon>
        <taxon>Clostridia</taxon>
        <taxon>Eubacteriales</taxon>
        <taxon>Desulfitobacteriaceae</taxon>
        <taxon>Desulfosporosinus</taxon>
    </lineage>
</organism>
<evidence type="ECO:0000256" key="5">
    <source>
        <dbReference type="ARBA" id="ARBA00022723"/>
    </source>
</evidence>
<comment type="similarity">
    <text evidence="2">Belongs to the diacylglycerol/lipid kinase family.</text>
</comment>
<dbReference type="InterPro" id="IPR017438">
    <property type="entry name" value="ATP-NAD_kinase_N"/>
</dbReference>
<evidence type="ECO:0000256" key="8">
    <source>
        <dbReference type="ARBA" id="ARBA00022840"/>
    </source>
</evidence>
<dbReference type="GO" id="GO:0005524">
    <property type="term" value="F:ATP binding"/>
    <property type="evidence" value="ECO:0007669"/>
    <property type="project" value="UniProtKB-KW"/>
</dbReference>
<feature type="domain" description="DAGKc" evidence="13">
    <location>
        <begin position="2"/>
        <end position="139"/>
    </location>
</feature>
<dbReference type="Gene3D" id="3.40.50.10330">
    <property type="entry name" value="Probable inorganic polyphosphate/atp-NAD kinase, domain 1"/>
    <property type="match status" value="1"/>
</dbReference>
<dbReference type="InterPro" id="IPR016064">
    <property type="entry name" value="NAD/diacylglycerol_kinase_sf"/>
</dbReference>
<dbReference type="InterPro" id="IPR045540">
    <property type="entry name" value="YegS/DAGK_C"/>
</dbReference>
<evidence type="ECO:0000256" key="3">
    <source>
        <dbReference type="ARBA" id="ARBA00022516"/>
    </source>
</evidence>
<dbReference type="GO" id="GO:0005886">
    <property type="term" value="C:plasma membrane"/>
    <property type="evidence" value="ECO:0007669"/>
    <property type="project" value="TreeGrafter"/>
</dbReference>
<evidence type="ECO:0000256" key="11">
    <source>
        <dbReference type="ARBA" id="ARBA00023209"/>
    </source>
</evidence>
<accession>A0A1G8A660</accession>
<evidence type="ECO:0000256" key="6">
    <source>
        <dbReference type="ARBA" id="ARBA00022741"/>
    </source>
</evidence>
<dbReference type="NCBIfam" id="TIGR00147">
    <property type="entry name" value="YegS/Rv2252/BmrU family lipid kinase"/>
    <property type="match status" value="1"/>
</dbReference>
<dbReference type="GO" id="GO:0008654">
    <property type="term" value="P:phospholipid biosynthetic process"/>
    <property type="evidence" value="ECO:0007669"/>
    <property type="project" value="UniProtKB-KW"/>
</dbReference>
<dbReference type="STRING" id="1121419.SAMN05443529_110115"/>
<evidence type="ECO:0000256" key="10">
    <source>
        <dbReference type="ARBA" id="ARBA00023098"/>
    </source>
</evidence>
<keyword evidence="12" id="KW-1208">Phospholipid metabolism</keyword>
<evidence type="ECO:0000256" key="4">
    <source>
        <dbReference type="ARBA" id="ARBA00022679"/>
    </source>
</evidence>
<keyword evidence="7 14" id="KW-0418">Kinase</keyword>
<proteinExistence type="inferred from homology"/>
<dbReference type="AlphaFoldDB" id="A0A1G8A660"/>
<dbReference type="Pfam" id="PF00781">
    <property type="entry name" value="DAGK_cat"/>
    <property type="match status" value="1"/>
</dbReference>
<dbReference type="InterPro" id="IPR050187">
    <property type="entry name" value="Lipid_Phosphate_FormReg"/>
</dbReference>
<evidence type="ECO:0000256" key="12">
    <source>
        <dbReference type="ARBA" id="ARBA00023264"/>
    </source>
</evidence>
<keyword evidence="5" id="KW-0479">Metal-binding</keyword>
<reference evidence="15" key="1">
    <citation type="submission" date="2016-10" db="EMBL/GenBank/DDBJ databases">
        <authorList>
            <person name="Varghese N."/>
            <person name="Submissions S."/>
        </authorList>
    </citation>
    <scope>NUCLEOTIDE SEQUENCE [LARGE SCALE GENOMIC DNA]</scope>
    <source>
        <strain evidence="15">DSM 8344</strain>
    </source>
</reference>
<dbReference type="GO" id="GO:0016301">
    <property type="term" value="F:kinase activity"/>
    <property type="evidence" value="ECO:0007669"/>
    <property type="project" value="UniProtKB-KW"/>
</dbReference>
<dbReference type="SMART" id="SM00046">
    <property type="entry name" value="DAGKc"/>
    <property type="match status" value="1"/>
</dbReference>
<comment type="cofactor">
    <cofactor evidence="1">
        <name>Mg(2+)</name>
        <dbReference type="ChEBI" id="CHEBI:18420"/>
    </cofactor>
</comment>
<name>A0A1G8A660_9FIRM</name>
<dbReference type="OrthoDB" id="9786026at2"/>
<keyword evidence="8" id="KW-0067">ATP-binding</keyword>
<gene>
    <name evidence="14" type="ORF">SAMN05443529_110115</name>
</gene>
<evidence type="ECO:0000256" key="7">
    <source>
        <dbReference type="ARBA" id="ARBA00022777"/>
    </source>
</evidence>
<dbReference type="RefSeq" id="WP_092333078.1">
    <property type="nucleotide sequence ID" value="NZ_FNCP01000010.1"/>
</dbReference>
<dbReference type="PANTHER" id="PTHR12358">
    <property type="entry name" value="SPHINGOSINE KINASE"/>
    <property type="match status" value="1"/>
</dbReference>
<keyword evidence="11" id="KW-0594">Phospholipid biosynthesis</keyword>
<dbReference type="Gene3D" id="2.60.200.40">
    <property type="match status" value="1"/>
</dbReference>
<dbReference type="SUPFAM" id="SSF111331">
    <property type="entry name" value="NAD kinase/diacylglycerol kinase-like"/>
    <property type="match status" value="1"/>
</dbReference>
<dbReference type="Proteomes" id="UP000198656">
    <property type="component" value="Unassembled WGS sequence"/>
</dbReference>